<protein>
    <submittedName>
        <fullName evidence="2">DUF2249 domain-containing protein</fullName>
    </submittedName>
</protein>
<feature type="domain" description="DUF2249" evidence="1">
    <location>
        <begin position="6"/>
        <end position="53"/>
    </location>
</feature>
<dbReference type="InterPro" id="IPR018720">
    <property type="entry name" value="DUF2249"/>
</dbReference>
<dbReference type="EMBL" id="CP059693">
    <property type="protein sequence ID" value="WDE13800.1"/>
    <property type="molecule type" value="Genomic_DNA"/>
</dbReference>
<evidence type="ECO:0000313" key="2">
    <source>
        <dbReference type="EMBL" id="WDE13800.1"/>
    </source>
</evidence>
<dbReference type="InterPro" id="IPR036868">
    <property type="entry name" value="TusA-like_sf"/>
</dbReference>
<keyword evidence="3" id="KW-1185">Reference proteome</keyword>
<accession>A0ABY7VJW7</accession>
<sequence length="105" mass="11914">MDEIYLDVSELAPPDPMTKILMALAELQAGQYLRVAHSREPVPLYEKLQVAGWGYLCLTNSSGSKSVNQDAANQDTSIRYFIYIYRLAEQDRLLDYLLATDKVLL</sequence>
<dbReference type="Proteomes" id="UP001215231">
    <property type="component" value="Chromosome"/>
</dbReference>
<proteinExistence type="predicted"/>
<dbReference type="Pfam" id="PF10006">
    <property type="entry name" value="DUF2249"/>
    <property type="match status" value="1"/>
</dbReference>
<gene>
    <name evidence="2" type="ORF">H3N35_10400</name>
</gene>
<dbReference type="RefSeq" id="WP_274054239.1">
    <property type="nucleotide sequence ID" value="NZ_CP059693.1"/>
</dbReference>
<name>A0ABY7VJW7_9GAMM</name>
<reference evidence="2 3" key="1">
    <citation type="journal article" date="2022" name="Mar. Drugs">
        <title>Bioassay-Guided Fractionation Leads to the Detection of Cholic Acid Generated by the Rare Thalassomonas sp.</title>
        <authorList>
            <person name="Pheiffer F."/>
            <person name="Schneider Y.K."/>
            <person name="Hansen E.H."/>
            <person name="Andersen J.H."/>
            <person name="Isaksson J."/>
            <person name="Busche T."/>
            <person name="R C."/>
            <person name="Kalinowski J."/>
            <person name="Zyl L.V."/>
            <person name="Trindade M."/>
        </authorList>
    </citation>
    <scope>NUCLEOTIDE SEQUENCE [LARGE SCALE GENOMIC DNA]</scope>
    <source>
        <strain evidence="2 3">A5K-61T</strain>
    </source>
</reference>
<organism evidence="2 3">
    <name type="scientific">Thalassomonas haliotis</name>
    <dbReference type="NCBI Taxonomy" id="485448"/>
    <lineage>
        <taxon>Bacteria</taxon>
        <taxon>Pseudomonadati</taxon>
        <taxon>Pseudomonadota</taxon>
        <taxon>Gammaproteobacteria</taxon>
        <taxon>Alteromonadales</taxon>
        <taxon>Colwelliaceae</taxon>
        <taxon>Thalassomonas</taxon>
    </lineage>
</organism>
<dbReference type="SUPFAM" id="SSF64307">
    <property type="entry name" value="SirA-like"/>
    <property type="match status" value="1"/>
</dbReference>
<evidence type="ECO:0000313" key="3">
    <source>
        <dbReference type="Proteomes" id="UP001215231"/>
    </source>
</evidence>
<evidence type="ECO:0000259" key="1">
    <source>
        <dbReference type="Pfam" id="PF10006"/>
    </source>
</evidence>